<keyword evidence="1" id="KW-0812">Transmembrane</keyword>
<feature type="transmembrane region" description="Helical" evidence="1">
    <location>
        <begin position="62"/>
        <end position="78"/>
    </location>
</feature>
<dbReference type="EMBL" id="VSSQ01009197">
    <property type="protein sequence ID" value="MPM40967.1"/>
    <property type="molecule type" value="Genomic_DNA"/>
</dbReference>
<name>A0A644ZJQ7_9ZZZZ</name>
<protein>
    <submittedName>
        <fullName evidence="2">Uncharacterized protein</fullName>
    </submittedName>
</protein>
<proteinExistence type="predicted"/>
<gene>
    <name evidence="2" type="ORF">SDC9_87616</name>
</gene>
<accession>A0A644ZJQ7</accession>
<organism evidence="2">
    <name type="scientific">bioreactor metagenome</name>
    <dbReference type="NCBI Taxonomy" id="1076179"/>
    <lineage>
        <taxon>unclassified sequences</taxon>
        <taxon>metagenomes</taxon>
        <taxon>ecological metagenomes</taxon>
    </lineage>
</organism>
<evidence type="ECO:0000256" key="1">
    <source>
        <dbReference type="SAM" id="Phobius"/>
    </source>
</evidence>
<keyword evidence="1" id="KW-1133">Transmembrane helix</keyword>
<feature type="transmembrane region" description="Helical" evidence="1">
    <location>
        <begin position="36"/>
        <end position="56"/>
    </location>
</feature>
<sequence>MDFLTTDPIMILYAAGAMLALVVIITLGIKIAGCLFTLLAIFLPAAAAGGACAWFYNEQAGIAAAVIVALMMLLLLVRKST</sequence>
<reference evidence="2" key="1">
    <citation type="submission" date="2019-08" db="EMBL/GenBank/DDBJ databases">
        <authorList>
            <person name="Kucharzyk K."/>
            <person name="Murdoch R.W."/>
            <person name="Higgins S."/>
            <person name="Loffler F."/>
        </authorList>
    </citation>
    <scope>NUCLEOTIDE SEQUENCE</scope>
</reference>
<dbReference type="AlphaFoldDB" id="A0A644ZJQ7"/>
<feature type="transmembrane region" description="Helical" evidence="1">
    <location>
        <begin position="12"/>
        <end position="29"/>
    </location>
</feature>
<comment type="caution">
    <text evidence="2">The sequence shown here is derived from an EMBL/GenBank/DDBJ whole genome shotgun (WGS) entry which is preliminary data.</text>
</comment>
<keyword evidence="1" id="KW-0472">Membrane</keyword>
<evidence type="ECO:0000313" key="2">
    <source>
        <dbReference type="EMBL" id="MPM40967.1"/>
    </source>
</evidence>